<reference evidence="3 4" key="1">
    <citation type="submission" date="2019-10" db="EMBL/GenBank/DDBJ databases">
        <title>Whole genome shotgun sequence of Streptomyces angustmyceticus NBRC 3934.</title>
        <authorList>
            <person name="Hosoyama A."/>
            <person name="Ichikawa N."/>
            <person name="Kimura A."/>
            <person name="Kitahashi Y."/>
            <person name="Komaki H."/>
            <person name="Uohara A."/>
        </authorList>
    </citation>
    <scope>NUCLEOTIDE SEQUENCE [LARGE SCALE GENOMIC DNA]</scope>
    <source>
        <strain evidence="3 4">NBRC 3934</strain>
    </source>
</reference>
<dbReference type="GO" id="GO:0004177">
    <property type="term" value="F:aminopeptidase activity"/>
    <property type="evidence" value="ECO:0007669"/>
    <property type="project" value="UniProtKB-KW"/>
</dbReference>
<dbReference type="PANTHER" id="PTHR46112">
    <property type="entry name" value="AMINOPEPTIDASE"/>
    <property type="match status" value="1"/>
</dbReference>
<dbReference type="InterPro" id="IPR000994">
    <property type="entry name" value="Pept_M24"/>
</dbReference>
<keyword evidence="3" id="KW-0378">Hydrolase</keyword>
<comment type="caution">
    <text evidence="3">The sequence shown here is derived from an EMBL/GenBank/DDBJ whole genome shotgun (WGS) entry which is preliminary data.</text>
</comment>
<feature type="domain" description="Peptidase M24" evidence="2">
    <location>
        <begin position="23"/>
        <end position="189"/>
    </location>
</feature>
<dbReference type="RefSeq" id="WP_373866893.1">
    <property type="nucleotide sequence ID" value="NZ_BLAG01000006.1"/>
</dbReference>
<dbReference type="Pfam" id="PF00557">
    <property type="entry name" value="Peptidase_M24"/>
    <property type="match status" value="1"/>
</dbReference>
<dbReference type="SUPFAM" id="SSF55920">
    <property type="entry name" value="Creatinase/aminopeptidase"/>
    <property type="match status" value="1"/>
</dbReference>
<dbReference type="EMBL" id="BLAG01000006">
    <property type="protein sequence ID" value="GES29589.1"/>
    <property type="molecule type" value="Genomic_DNA"/>
</dbReference>
<name>A0A5J4LDB1_9ACTN</name>
<evidence type="ECO:0000313" key="3">
    <source>
        <dbReference type="EMBL" id="GES29589.1"/>
    </source>
</evidence>
<evidence type="ECO:0000259" key="2">
    <source>
        <dbReference type="Pfam" id="PF00557"/>
    </source>
</evidence>
<feature type="region of interest" description="Disordered" evidence="1">
    <location>
        <begin position="190"/>
        <end position="209"/>
    </location>
</feature>
<dbReference type="CDD" id="cd01066">
    <property type="entry name" value="APP_MetAP"/>
    <property type="match status" value="1"/>
</dbReference>
<evidence type="ECO:0000313" key="4">
    <source>
        <dbReference type="Proteomes" id="UP000325598"/>
    </source>
</evidence>
<dbReference type="AlphaFoldDB" id="A0A5J4LDB1"/>
<proteinExistence type="predicted"/>
<gene>
    <name evidence="3" type="ORF">San01_20760</name>
</gene>
<evidence type="ECO:0000256" key="1">
    <source>
        <dbReference type="SAM" id="MobiDB-lite"/>
    </source>
</evidence>
<feature type="region of interest" description="Disordered" evidence="1">
    <location>
        <begin position="1"/>
        <end position="21"/>
    </location>
</feature>
<dbReference type="InterPro" id="IPR036005">
    <property type="entry name" value="Creatinase/aminopeptidase-like"/>
</dbReference>
<dbReference type="PANTHER" id="PTHR46112:SF8">
    <property type="entry name" value="CYTOPLASMIC PEPTIDASE PEPQ-RELATED"/>
    <property type="match status" value="1"/>
</dbReference>
<dbReference type="Proteomes" id="UP000325598">
    <property type="component" value="Unassembled WGS sequence"/>
</dbReference>
<keyword evidence="3" id="KW-0031">Aminopeptidase</keyword>
<sequence>MTDETPDADGTPKVPESRRAEGLIAAQEKAVALFAETERRGLVAPGRGEREVSDLIRDLANDMFGTTKHWHKRIIRSGPNTLRPYRDNPPDRVIGPDDIAFADFGPIFEEYEADFGRTYVFGDDPHKHRLKDDLPRIFDAGRAHFAAHPDLTGRELYAEVDRLATAAGWSIGIWHSGHLVGEFPHETNDGAKADSYITPENTSPLRRTDRAGRTSHWILELHLVDRARGFGGFYEQLLDLA</sequence>
<organism evidence="3 4">
    <name type="scientific">Streptomyces angustmyceticus</name>
    <dbReference type="NCBI Taxonomy" id="285578"/>
    <lineage>
        <taxon>Bacteria</taxon>
        <taxon>Bacillati</taxon>
        <taxon>Actinomycetota</taxon>
        <taxon>Actinomycetes</taxon>
        <taxon>Kitasatosporales</taxon>
        <taxon>Streptomycetaceae</taxon>
        <taxon>Streptomyces</taxon>
    </lineage>
</organism>
<keyword evidence="3" id="KW-0645">Protease</keyword>
<protein>
    <submittedName>
        <fullName evidence="3">Aminopeptidase</fullName>
    </submittedName>
</protein>
<dbReference type="GeneID" id="96753869"/>
<dbReference type="InterPro" id="IPR050659">
    <property type="entry name" value="Peptidase_M24B"/>
</dbReference>
<keyword evidence="4" id="KW-1185">Reference proteome</keyword>
<dbReference type="Gene3D" id="3.90.230.10">
    <property type="entry name" value="Creatinase/methionine aminopeptidase superfamily"/>
    <property type="match status" value="1"/>
</dbReference>
<accession>A0A5J4LDB1</accession>